<gene>
    <name evidence="3" type="ORF">MEG1DRAFT_04030</name>
</gene>
<dbReference type="PATRIC" id="fig|1393735.3.peg.4128"/>
<dbReference type="Gene3D" id="1.20.120.20">
    <property type="entry name" value="Apolipoprotein"/>
    <property type="match status" value="1"/>
</dbReference>
<sequence length="460" mass="50298">GRLGRILALGKIITGAGRKAKSIQKKGIEKNSGLDTLTPKSNRTPGTAHTNNKSGGNGRLGRILALGSSITETVTSSFTKLKNIGISLGPSFGSLGGQIINSIGPISSTLEILGSVGVNALTFLGDAFSVLGRSIMIVGRLMMANPILAIIGLIAMAAVYIWQNWETLGPKLTQLWEDIKNNISNVWENIKVLLNEKWESIKQNVLGTWENIKTTISGAWDSVKQNTLEIWEGVKKSISDKWDEIVNDLKSIPERFKKFGSEIIDGLLEGIKEKWESVKNEFSSITDWVKSWWRGDSKAEIAVKAPQEITNGTHSGAATVIAATAHDKGGIIPAGRFGIVGEYGPEIIRGPVNVTSRRKTAAYAALGLSVGAMMPSMAAAQTAPMHFQSLPVHAYPEIQERAEKSQQQQHREAPQYHIYVYGSPGQSAQDIARMVRHELEQRERMQQARLRSSFSDREDF</sequence>
<accession>A0A081RRQ7</accession>
<keyword evidence="2" id="KW-0812">Transmembrane</keyword>
<feature type="non-terminal residue" evidence="3">
    <location>
        <position position="1"/>
    </location>
</feature>
<name>A0A081RRQ7_PHOTE</name>
<reference evidence="3 4" key="1">
    <citation type="submission" date="2014-03" db="EMBL/GenBank/DDBJ databases">
        <title>Draft Genome of Photorhabdus temperata Meg1.</title>
        <authorList>
            <person name="Hurst S.G.IV."/>
            <person name="Morris K."/>
            <person name="Thomas K."/>
            <person name="Tisa L.S."/>
        </authorList>
    </citation>
    <scope>NUCLEOTIDE SEQUENCE [LARGE SCALE GENOMIC DNA]</scope>
    <source>
        <strain evidence="3 4">Meg1</strain>
    </source>
</reference>
<feature type="compositionally biased region" description="Polar residues" evidence="1">
    <location>
        <begin position="33"/>
        <end position="54"/>
    </location>
</feature>
<dbReference type="PANTHER" id="PTHR37813">
    <property type="entry name" value="FELS-2 PROPHAGE PROTEIN"/>
    <property type="match status" value="1"/>
</dbReference>
<protein>
    <recommendedName>
        <fullName evidence="5">Phage tail tape measure protein</fullName>
    </recommendedName>
</protein>
<dbReference type="Proteomes" id="UP000028002">
    <property type="component" value="Unassembled WGS sequence"/>
</dbReference>
<dbReference type="PANTHER" id="PTHR37813:SF1">
    <property type="entry name" value="FELS-2 PROPHAGE PROTEIN"/>
    <property type="match status" value="1"/>
</dbReference>
<comment type="caution">
    <text evidence="3">The sequence shown here is derived from an EMBL/GenBank/DDBJ whole genome shotgun (WGS) entry which is preliminary data.</text>
</comment>
<feature type="region of interest" description="Disordered" evidence="1">
    <location>
        <begin position="28"/>
        <end position="56"/>
    </location>
</feature>
<dbReference type="EMBL" id="JGVH01000089">
    <property type="protein sequence ID" value="KER01360.1"/>
    <property type="molecule type" value="Genomic_DNA"/>
</dbReference>
<evidence type="ECO:0000313" key="3">
    <source>
        <dbReference type="EMBL" id="KER01360.1"/>
    </source>
</evidence>
<organism evidence="3 4">
    <name type="scientific">Photorhabdus temperata subsp. temperata Meg1</name>
    <dbReference type="NCBI Taxonomy" id="1393735"/>
    <lineage>
        <taxon>Bacteria</taxon>
        <taxon>Pseudomonadati</taxon>
        <taxon>Pseudomonadota</taxon>
        <taxon>Gammaproteobacteria</taxon>
        <taxon>Enterobacterales</taxon>
        <taxon>Morganellaceae</taxon>
        <taxon>Photorhabdus</taxon>
    </lineage>
</organism>
<keyword evidence="2" id="KW-1133">Transmembrane helix</keyword>
<dbReference type="AlphaFoldDB" id="A0A081RRQ7"/>
<feature type="transmembrane region" description="Helical" evidence="2">
    <location>
        <begin position="141"/>
        <end position="162"/>
    </location>
</feature>
<proteinExistence type="predicted"/>
<dbReference type="SUPFAM" id="SSF58113">
    <property type="entry name" value="Apolipoprotein A-I"/>
    <property type="match status" value="1"/>
</dbReference>
<evidence type="ECO:0000256" key="1">
    <source>
        <dbReference type="SAM" id="MobiDB-lite"/>
    </source>
</evidence>
<evidence type="ECO:0000313" key="4">
    <source>
        <dbReference type="Proteomes" id="UP000028002"/>
    </source>
</evidence>
<evidence type="ECO:0000256" key="2">
    <source>
        <dbReference type="SAM" id="Phobius"/>
    </source>
</evidence>
<keyword evidence="2" id="KW-0472">Membrane</keyword>
<evidence type="ECO:0008006" key="5">
    <source>
        <dbReference type="Google" id="ProtNLM"/>
    </source>
</evidence>